<feature type="domain" description="Polysaccharide chain length determinant N-terminal" evidence="9">
    <location>
        <begin position="2"/>
        <end position="81"/>
    </location>
</feature>
<dbReference type="PANTHER" id="PTHR32309:SF13">
    <property type="entry name" value="FERRIC ENTEROBACTIN TRANSPORT PROTEIN FEPE"/>
    <property type="match status" value="1"/>
</dbReference>
<dbReference type="AlphaFoldDB" id="A0A4Q7N8W0"/>
<evidence type="ECO:0000313" key="10">
    <source>
        <dbReference type="EMBL" id="RZS78513.1"/>
    </source>
</evidence>
<evidence type="ECO:0000256" key="6">
    <source>
        <dbReference type="SAM" id="Coils"/>
    </source>
</evidence>
<evidence type="ECO:0000256" key="3">
    <source>
        <dbReference type="ARBA" id="ARBA00022692"/>
    </source>
</evidence>
<evidence type="ECO:0000256" key="4">
    <source>
        <dbReference type="ARBA" id="ARBA00022989"/>
    </source>
</evidence>
<evidence type="ECO:0000256" key="7">
    <source>
        <dbReference type="SAM" id="Phobius"/>
    </source>
</evidence>
<feature type="signal peptide" evidence="8">
    <location>
        <begin position="1"/>
        <end position="21"/>
    </location>
</feature>
<gene>
    <name evidence="10" type="ORF">EV675_5163</name>
</gene>
<evidence type="ECO:0000256" key="2">
    <source>
        <dbReference type="ARBA" id="ARBA00022475"/>
    </source>
</evidence>
<proteinExistence type="predicted"/>
<dbReference type="InterPro" id="IPR050445">
    <property type="entry name" value="Bact_polysacc_biosynth/exp"/>
</dbReference>
<evidence type="ECO:0000256" key="5">
    <source>
        <dbReference type="ARBA" id="ARBA00023136"/>
    </source>
</evidence>
<keyword evidence="2" id="KW-1003">Cell membrane</keyword>
<protein>
    <submittedName>
        <fullName evidence="10">Uncharacterized protein involved in exopolysaccharide biosynthesis</fullName>
    </submittedName>
</protein>
<name>A0A4Q7N8W0_9BURK</name>
<comment type="subcellular location">
    <subcellularLocation>
        <location evidence="1">Cell membrane</location>
        <topology evidence="1">Multi-pass membrane protein</topology>
    </subcellularLocation>
</comment>
<evidence type="ECO:0000256" key="8">
    <source>
        <dbReference type="SAM" id="SignalP"/>
    </source>
</evidence>
<keyword evidence="6" id="KW-0175">Coiled coil</keyword>
<evidence type="ECO:0000256" key="1">
    <source>
        <dbReference type="ARBA" id="ARBA00004651"/>
    </source>
</evidence>
<comment type="caution">
    <text evidence="10">The sequence shown here is derived from an EMBL/GenBank/DDBJ whole genome shotgun (WGS) entry which is preliminary data.</text>
</comment>
<evidence type="ECO:0000259" key="9">
    <source>
        <dbReference type="Pfam" id="PF02706"/>
    </source>
</evidence>
<feature type="coiled-coil region" evidence="6">
    <location>
        <begin position="334"/>
        <end position="361"/>
    </location>
</feature>
<dbReference type="GO" id="GO:0004713">
    <property type="term" value="F:protein tyrosine kinase activity"/>
    <property type="evidence" value="ECO:0007669"/>
    <property type="project" value="TreeGrafter"/>
</dbReference>
<dbReference type="InterPro" id="IPR003856">
    <property type="entry name" value="LPS_length_determ_N"/>
</dbReference>
<keyword evidence="8" id="KW-0732">Signal</keyword>
<dbReference type="Pfam" id="PF02706">
    <property type="entry name" value="Wzz"/>
    <property type="match status" value="1"/>
</dbReference>
<dbReference type="Proteomes" id="UP000292445">
    <property type="component" value="Unassembled WGS sequence"/>
</dbReference>
<dbReference type="PANTHER" id="PTHR32309">
    <property type="entry name" value="TYROSINE-PROTEIN KINASE"/>
    <property type="match status" value="1"/>
</dbReference>
<dbReference type="GO" id="GO:0005886">
    <property type="term" value="C:plasma membrane"/>
    <property type="evidence" value="ECO:0007669"/>
    <property type="project" value="UniProtKB-SubCell"/>
</dbReference>
<keyword evidence="4 7" id="KW-1133">Transmembrane helix</keyword>
<dbReference type="PROSITE" id="PS51257">
    <property type="entry name" value="PROKAR_LIPOPROTEIN"/>
    <property type="match status" value="1"/>
</dbReference>
<organism evidence="10 11">
    <name type="scientific">Pigmentiphaga kullae</name>
    <dbReference type="NCBI Taxonomy" id="151784"/>
    <lineage>
        <taxon>Bacteria</taxon>
        <taxon>Pseudomonadati</taxon>
        <taxon>Pseudomonadota</taxon>
        <taxon>Betaproteobacteria</taxon>
        <taxon>Burkholderiales</taxon>
        <taxon>Alcaligenaceae</taxon>
        <taxon>Pigmentiphaga</taxon>
    </lineage>
</organism>
<evidence type="ECO:0000313" key="11">
    <source>
        <dbReference type="Proteomes" id="UP000292445"/>
    </source>
</evidence>
<dbReference type="EMBL" id="SGXC01000003">
    <property type="protein sequence ID" value="RZS78513.1"/>
    <property type="molecule type" value="Genomic_DNA"/>
</dbReference>
<keyword evidence="11" id="KW-1185">Reference proteome</keyword>
<accession>A0A4Q7N8W0</accession>
<keyword evidence="5 7" id="KW-0472">Membrane</keyword>
<sequence>MLRARAPLVAAVTAACLVATAAISLLQASKWSATASIYVDYRENDPIAGRNFSALLDDSYLQTQIDMLKSRAIAEKVVDQLHLDESADFREAASKVGEARARDGLITRIIKNTEVANKRGSRVLEVSYTDRNAESARIHAQAVVDAYIALSQGIANQAARSRTEQYTAQLEQLRGQVDAIQEKLSAYQRETGVIDLPNSESLEEQRLRQMQGELAEYQAQRQQAAAQRQTTQAMIRNGMRPDEIPEIGSLPVINALKDRLNAVNQRLLEVQATLGVNHPTVKSLRQEQQNLSGQLARESRAAVDRQASDTSRVALQEASLQSAIEEQRKKVFDLMQYRDRMASYRQQLAGAQQVYNAAMQKYDSLLMASSITLPGATVLRQAEAPSAPSNPGLLRSMALGVPVGLILGLLLALALELALRRVRCEDDLTHDLGLPVLGTIGAQA</sequence>
<feature type="chain" id="PRO_5020599937" evidence="8">
    <location>
        <begin position="22"/>
        <end position="444"/>
    </location>
</feature>
<feature type="transmembrane region" description="Helical" evidence="7">
    <location>
        <begin position="393"/>
        <end position="415"/>
    </location>
</feature>
<reference evidence="10 11" key="1">
    <citation type="submission" date="2019-02" db="EMBL/GenBank/DDBJ databases">
        <title>Genomic Encyclopedia of Type Strains, Phase IV (KMG-IV): sequencing the most valuable type-strain genomes for metagenomic binning, comparative biology and taxonomic classification.</title>
        <authorList>
            <person name="Goeker M."/>
        </authorList>
    </citation>
    <scope>NUCLEOTIDE SEQUENCE [LARGE SCALE GENOMIC DNA]</scope>
    <source>
        <strain evidence="10 11">K24</strain>
    </source>
</reference>
<feature type="coiled-coil region" evidence="6">
    <location>
        <begin position="156"/>
        <end position="301"/>
    </location>
</feature>
<keyword evidence="3 7" id="KW-0812">Transmembrane</keyword>